<gene>
    <name evidence="1" type="ORF">LMTR13_04915</name>
</gene>
<dbReference type="RefSeq" id="WP_065726912.1">
    <property type="nucleotide sequence ID" value="NZ_CP016428.1"/>
</dbReference>
<accession>A0A1B1UA24</accession>
<dbReference type="EMBL" id="CP016428">
    <property type="protein sequence ID" value="ANV99617.1"/>
    <property type="molecule type" value="Genomic_DNA"/>
</dbReference>
<keyword evidence="2" id="KW-1185">Reference proteome</keyword>
<dbReference type="AlphaFoldDB" id="A0A1B1UA24"/>
<proteinExistence type="predicted"/>
<evidence type="ECO:0008006" key="3">
    <source>
        <dbReference type="Google" id="ProtNLM"/>
    </source>
</evidence>
<evidence type="ECO:0000313" key="1">
    <source>
        <dbReference type="EMBL" id="ANV99617.1"/>
    </source>
</evidence>
<reference evidence="1 2" key="1">
    <citation type="submission" date="2016-07" db="EMBL/GenBank/DDBJ databases">
        <title>Complete genome sequence of Bradyrhizobium icense LMTR 13T, a potential inoculant strain isolated from lima bean (Phaseolus lunatus) in Peru.</title>
        <authorList>
            <person name="Ormeno-Orrillo E."/>
            <person name="Duran D."/>
            <person name="Rogel M.A."/>
            <person name="Rey L."/>
            <person name="Imperial J."/>
            <person name="Ruiz-Argueso T."/>
            <person name="Martinez-Romero E."/>
        </authorList>
    </citation>
    <scope>NUCLEOTIDE SEQUENCE [LARGE SCALE GENOMIC DNA]</scope>
    <source>
        <strain evidence="1 2">LMTR 13</strain>
    </source>
</reference>
<name>A0A1B1UA24_9BRAD</name>
<dbReference type="KEGG" id="bic:LMTR13_04915"/>
<protein>
    <recommendedName>
        <fullName evidence="3">DUF4926 domain-containing protein</fullName>
    </recommendedName>
</protein>
<dbReference type="Proteomes" id="UP000092839">
    <property type="component" value="Chromosome"/>
</dbReference>
<sequence>MIDLITLKSGDRLLLQKGIIAEVTENMGDGMWVEARFIEVPERPGDAGVVELCHAQDIVKVLNAS</sequence>
<evidence type="ECO:0000313" key="2">
    <source>
        <dbReference type="Proteomes" id="UP000092839"/>
    </source>
</evidence>
<organism evidence="1 2">
    <name type="scientific">Bradyrhizobium icense</name>
    <dbReference type="NCBI Taxonomy" id="1274631"/>
    <lineage>
        <taxon>Bacteria</taxon>
        <taxon>Pseudomonadati</taxon>
        <taxon>Pseudomonadota</taxon>
        <taxon>Alphaproteobacteria</taxon>
        <taxon>Hyphomicrobiales</taxon>
        <taxon>Nitrobacteraceae</taxon>
        <taxon>Bradyrhizobium</taxon>
    </lineage>
</organism>
<dbReference type="STRING" id="1274631.LMTR13_04915"/>